<evidence type="ECO:0000313" key="2">
    <source>
        <dbReference type="EMBL" id="JAC75406.1"/>
    </source>
</evidence>
<dbReference type="AlphaFoldDB" id="A0A061RXV6"/>
<feature type="compositionally biased region" description="Basic and acidic residues" evidence="1">
    <location>
        <begin position="1"/>
        <end position="13"/>
    </location>
</feature>
<sequence>MDQRFYEVDRTAGSDHPNYFKHLKRKKVLQGRDSSRRGDWARTTTSRSGRRL</sequence>
<reference evidence="2" key="1">
    <citation type="submission" date="2014-05" db="EMBL/GenBank/DDBJ databases">
        <title>The transcriptome of the halophilic microalga Tetraselmis sp. GSL018 isolated from the Great Salt Lake, Utah.</title>
        <authorList>
            <person name="Jinkerson R.E."/>
            <person name="D'Adamo S."/>
            <person name="Posewitz M.C."/>
        </authorList>
    </citation>
    <scope>NUCLEOTIDE SEQUENCE</scope>
    <source>
        <strain evidence="2">GSL018</strain>
    </source>
</reference>
<name>A0A061RXV6_9CHLO</name>
<feature type="region of interest" description="Disordered" evidence="1">
    <location>
        <begin position="1"/>
        <end position="52"/>
    </location>
</feature>
<dbReference type="EMBL" id="GBEZ01010248">
    <property type="protein sequence ID" value="JAC75406.1"/>
    <property type="molecule type" value="Transcribed_RNA"/>
</dbReference>
<protein>
    <submittedName>
        <fullName evidence="2">Uncharacterized protein</fullName>
    </submittedName>
</protein>
<feature type="compositionally biased region" description="Polar residues" evidence="1">
    <location>
        <begin position="42"/>
        <end position="52"/>
    </location>
</feature>
<feature type="non-terminal residue" evidence="2">
    <location>
        <position position="52"/>
    </location>
</feature>
<gene>
    <name evidence="2" type="ORF">TSPGSL018_23172</name>
</gene>
<evidence type="ECO:0000256" key="1">
    <source>
        <dbReference type="SAM" id="MobiDB-lite"/>
    </source>
</evidence>
<feature type="compositionally biased region" description="Basic residues" evidence="1">
    <location>
        <begin position="19"/>
        <end position="29"/>
    </location>
</feature>
<proteinExistence type="predicted"/>
<organism evidence="2">
    <name type="scientific">Tetraselmis sp. GSL018</name>
    <dbReference type="NCBI Taxonomy" id="582737"/>
    <lineage>
        <taxon>Eukaryota</taxon>
        <taxon>Viridiplantae</taxon>
        <taxon>Chlorophyta</taxon>
        <taxon>core chlorophytes</taxon>
        <taxon>Chlorodendrophyceae</taxon>
        <taxon>Chlorodendrales</taxon>
        <taxon>Chlorodendraceae</taxon>
        <taxon>Tetraselmis</taxon>
    </lineage>
</organism>
<accession>A0A061RXV6</accession>